<comment type="cofactor">
    <cofactor evidence="6">
        <name>Fe(2+)</name>
        <dbReference type="ChEBI" id="CHEBI:29033"/>
    </cofactor>
    <text evidence="6">Binds 1 Fe(2+) ion per subunit.</text>
</comment>
<dbReference type="PROSITE" id="PS51471">
    <property type="entry name" value="FE2OG_OXY"/>
    <property type="match status" value="1"/>
</dbReference>
<dbReference type="Proteomes" id="UP000241394">
    <property type="component" value="Chromosome LG23"/>
</dbReference>
<dbReference type="SUPFAM" id="SSF51197">
    <property type="entry name" value="Clavaminate synthase-like"/>
    <property type="match status" value="1"/>
</dbReference>
<dbReference type="FunCoup" id="A0A2R6PTA7">
    <property type="interactions" value="589"/>
</dbReference>
<feature type="compositionally biased region" description="Basic and acidic residues" evidence="7">
    <location>
        <begin position="1"/>
        <end position="15"/>
    </location>
</feature>
<feature type="binding site" evidence="6">
    <location>
        <position position="395"/>
    </location>
    <ligand>
        <name>Fe cation</name>
        <dbReference type="ChEBI" id="CHEBI:24875"/>
        <note>catalytic</note>
    </ligand>
</feature>
<dbReference type="InParanoid" id="A0A2R6PTA7"/>
<keyword evidence="10" id="KW-1185">Reference proteome</keyword>
<evidence type="ECO:0000256" key="7">
    <source>
        <dbReference type="SAM" id="MobiDB-lite"/>
    </source>
</evidence>
<evidence type="ECO:0000313" key="10">
    <source>
        <dbReference type="Proteomes" id="UP000241394"/>
    </source>
</evidence>
<comment type="caution">
    <text evidence="9">The sequence shown here is derived from an EMBL/GenBank/DDBJ whole genome shotgun (WGS) entry which is preliminary data.</text>
</comment>
<dbReference type="PANTHER" id="PTHR16557:SF2">
    <property type="entry name" value="NUCLEIC ACID DIOXYGENASE ALKBH1"/>
    <property type="match status" value="1"/>
</dbReference>
<feature type="region of interest" description="Disordered" evidence="7">
    <location>
        <begin position="1"/>
        <end position="95"/>
    </location>
</feature>
<dbReference type="InterPro" id="IPR004574">
    <property type="entry name" value="Alkb"/>
</dbReference>
<dbReference type="GO" id="GO:0035513">
    <property type="term" value="P:oxidative RNA demethylation"/>
    <property type="evidence" value="ECO:0007669"/>
    <property type="project" value="TreeGrafter"/>
</dbReference>
<feature type="compositionally biased region" description="Polar residues" evidence="7">
    <location>
        <begin position="56"/>
        <end position="81"/>
    </location>
</feature>
<dbReference type="GO" id="GO:0035516">
    <property type="term" value="F:broad specificity oxidative DNA demethylase activity"/>
    <property type="evidence" value="ECO:0007669"/>
    <property type="project" value="TreeGrafter"/>
</dbReference>
<feature type="binding site" evidence="6">
    <location>
        <position position="455"/>
    </location>
    <ligand>
        <name>Fe cation</name>
        <dbReference type="ChEBI" id="CHEBI:24875"/>
        <note>catalytic</note>
    </ligand>
</feature>
<dbReference type="Pfam" id="PF13532">
    <property type="entry name" value="2OG-FeII_Oxy_2"/>
    <property type="match status" value="1"/>
</dbReference>
<gene>
    <name evidence="9" type="ORF">CEY00_Acc22348</name>
</gene>
<evidence type="ECO:0000256" key="3">
    <source>
        <dbReference type="ARBA" id="ARBA00022964"/>
    </source>
</evidence>
<evidence type="ECO:0000256" key="2">
    <source>
        <dbReference type="ARBA" id="ARBA00022723"/>
    </source>
</evidence>
<dbReference type="GO" id="GO:0008198">
    <property type="term" value="F:ferrous iron binding"/>
    <property type="evidence" value="ECO:0007669"/>
    <property type="project" value="TreeGrafter"/>
</dbReference>
<feature type="compositionally biased region" description="Polar residues" evidence="7">
    <location>
        <begin position="194"/>
        <end position="205"/>
    </location>
</feature>
<dbReference type="OrthoDB" id="6614653at2759"/>
<evidence type="ECO:0000256" key="4">
    <source>
        <dbReference type="ARBA" id="ARBA00023002"/>
    </source>
</evidence>
<dbReference type="GO" id="GO:0035515">
    <property type="term" value="F:oxidative RNA demethylase activity"/>
    <property type="evidence" value="ECO:0007669"/>
    <property type="project" value="TreeGrafter"/>
</dbReference>
<reference evidence="10" key="2">
    <citation type="journal article" date="2018" name="BMC Genomics">
        <title>A manually annotated Actinidia chinensis var. chinensis (kiwifruit) genome highlights the challenges associated with draft genomes and gene prediction in plants.</title>
        <authorList>
            <person name="Pilkington S.M."/>
            <person name="Crowhurst R."/>
            <person name="Hilario E."/>
            <person name="Nardozza S."/>
            <person name="Fraser L."/>
            <person name="Peng Y."/>
            <person name="Gunaseelan K."/>
            <person name="Simpson R."/>
            <person name="Tahir J."/>
            <person name="Deroles S.C."/>
            <person name="Templeton K."/>
            <person name="Luo Z."/>
            <person name="Davy M."/>
            <person name="Cheng C."/>
            <person name="McNeilage M."/>
            <person name="Scaglione D."/>
            <person name="Liu Y."/>
            <person name="Zhang Q."/>
            <person name="Datson P."/>
            <person name="De Silva N."/>
            <person name="Gardiner S.E."/>
            <person name="Bassett H."/>
            <person name="Chagne D."/>
            <person name="McCallum J."/>
            <person name="Dzierzon H."/>
            <person name="Deng C."/>
            <person name="Wang Y.Y."/>
            <person name="Barron L."/>
            <person name="Manako K."/>
            <person name="Bowen J."/>
            <person name="Foster T.M."/>
            <person name="Erridge Z.A."/>
            <person name="Tiffin H."/>
            <person name="Waite C.N."/>
            <person name="Davies K.M."/>
            <person name="Grierson E.P."/>
            <person name="Laing W.A."/>
            <person name="Kirk R."/>
            <person name="Chen X."/>
            <person name="Wood M."/>
            <person name="Montefiori M."/>
            <person name="Brummell D.A."/>
            <person name="Schwinn K.E."/>
            <person name="Catanach A."/>
            <person name="Fullerton C."/>
            <person name="Li D."/>
            <person name="Meiyalaghan S."/>
            <person name="Nieuwenhuizen N."/>
            <person name="Read N."/>
            <person name="Prakash R."/>
            <person name="Hunter D."/>
            <person name="Zhang H."/>
            <person name="McKenzie M."/>
            <person name="Knabel M."/>
            <person name="Harris A."/>
            <person name="Allan A.C."/>
            <person name="Gleave A."/>
            <person name="Chen A."/>
            <person name="Janssen B.J."/>
            <person name="Plunkett B."/>
            <person name="Ampomah-Dwamena C."/>
            <person name="Voogd C."/>
            <person name="Leif D."/>
            <person name="Lafferty D."/>
            <person name="Souleyre E.J.F."/>
            <person name="Varkonyi-Gasic E."/>
            <person name="Gambi F."/>
            <person name="Hanley J."/>
            <person name="Yao J.L."/>
            <person name="Cheung J."/>
            <person name="David K.M."/>
            <person name="Warren B."/>
            <person name="Marsh K."/>
            <person name="Snowden K.C."/>
            <person name="Lin-Wang K."/>
            <person name="Brian L."/>
            <person name="Martinez-Sanchez M."/>
            <person name="Wang M."/>
            <person name="Ileperuma N."/>
            <person name="Macnee N."/>
            <person name="Campin R."/>
            <person name="McAtee P."/>
            <person name="Drummond R.S.M."/>
            <person name="Espley R.V."/>
            <person name="Ireland H.S."/>
            <person name="Wu R."/>
            <person name="Atkinson R.G."/>
            <person name="Karunairetnam S."/>
            <person name="Bulley S."/>
            <person name="Chunkath S."/>
            <person name="Hanley Z."/>
            <person name="Storey R."/>
            <person name="Thrimawithana A.H."/>
            <person name="Thomson S."/>
            <person name="David C."/>
            <person name="Testolin R."/>
            <person name="Huang H."/>
            <person name="Hellens R.P."/>
            <person name="Schaffer R.J."/>
        </authorList>
    </citation>
    <scope>NUCLEOTIDE SEQUENCE [LARGE SCALE GENOMIC DNA]</scope>
    <source>
        <strain evidence="10">cv. Red5</strain>
    </source>
</reference>
<reference evidence="9 10" key="1">
    <citation type="submission" date="2017-07" db="EMBL/GenBank/DDBJ databases">
        <title>An improved, manually edited Actinidia chinensis var. chinensis (kiwifruit) genome highlights the challenges associated with draft genomes and gene prediction in plants.</title>
        <authorList>
            <person name="Pilkington S."/>
            <person name="Crowhurst R."/>
            <person name="Hilario E."/>
            <person name="Nardozza S."/>
            <person name="Fraser L."/>
            <person name="Peng Y."/>
            <person name="Gunaseelan K."/>
            <person name="Simpson R."/>
            <person name="Tahir J."/>
            <person name="Deroles S."/>
            <person name="Templeton K."/>
            <person name="Luo Z."/>
            <person name="Davy M."/>
            <person name="Cheng C."/>
            <person name="Mcneilage M."/>
            <person name="Scaglione D."/>
            <person name="Liu Y."/>
            <person name="Zhang Q."/>
            <person name="Datson P."/>
            <person name="De Silva N."/>
            <person name="Gardiner S."/>
            <person name="Bassett H."/>
            <person name="Chagne D."/>
            <person name="Mccallum J."/>
            <person name="Dzierzon H."/>
            <person name="Deng C."/>
            <person name="Wang Y.-Y."/>
            <person name="Barron N."/>
            <person name="Manako K."/>
            <person name="Bowen J."/>
            <person name="Foster T."/>
            <person name="Erridge Z."/>
            <person name="Tiffin H."/>
            <person name="Waite C."/>
            <person name="Davies K."/>
            <person name="Grierson E."/>
            <person name="Laing W."/>
            <person name="Kirk R."/>
            <person name="Chen X."/>
            <person name="Wood M."/>
            <person name="Montefiori M."/>
            <person name="Brummell D."/>
            <person name="Schwinn K."/>
            <person name="Catanach A."/>
            <person name="Fullerton C."/>
            <person name="Li D."/>
            <person name="Meiyalaghan S."/>
            <person name="Nieuwenhuizen N."/>
            <person name="Read N."/>
            <person name="Prakash R."/>
            <person name="Hunter D."/>
            <person name="Zhang H."/>
            <person name="Mckenzie M."/>
            <person name="Knabel M."/>
            <person name="Harris A."/>
            <person name="Allan A."/>
            <person name="Chen A."/>
            <person name="Janssen B."/>
            <person name="Plunkett B."/>
            <person name="Dwamena C."/>
            <person name="Voogd C."/>
            <person name="Leif D."/>
            <person name="Lafferty D."/>
            <person name="Souleyre E."/>
            <person name="Varkonyi-Gasic E."/>
            <person name="Gambi F."/>
            <person name="Hanley J."/>
            <person name="Yao J.-L."/>
            <person name="Cheung J."/>
            <person name="David K."/>
            <person name="Warren B."/>
            <person name="Marsh K."/>
            <person name="Snowden K."/>
            <person name="Lin-Wang K."/>
            <person name="Brian L."/>
            <person name="Martinez-Sanchez M."/>
            <person name="Wang M."/>
            <person name="Ileperuma N."/>
            <person name="Macnee N."/>
            <person name="Campin R."/>
            <person name="Mcatee P."/>
            <person name="Drummond R."/>
            <person name="Espley R."/>
            <person name="Ireland H."/>
            <person name="Wu R."/>
            <person name="Atkinson R."/>
            <person name="Karunairetnam S."/>
            <person name="Bulley S."/>
            <person name="Chunkath S."/>
            <person name="Hanley Z."/>
            <person name="Storey R."/>
            <person name="Thrimawithana A."/>
            <person name="Thomson S."/>
            <person name="David C."/>
            <person name="Testolin R."/>
        </authorList>
    </citation>
    <scope>NUCLEOTIDE SEQUENCE [LARGE SCALE GENOMIC DNA]</scope>
    <source>
        <strain evidence="10">cv. Red5</strain>
        <tissue evidence="9">Young leaf</tissue>
    </source>
</reference>
<keyword evidence="3 9" id="KW-0223">Dioxygenase</keyword>
<keyword evidence="5 6" id="KW-0408">Iron</keyword>
<protein>
    <submittedName>
        <fullName evidence="9">Alpha-ketoglutarate-dependent dioxygenase</fullName>
    </submittedName>
</protein>
<proteinExistence type="inferred from homology"/>
<keyword evidence="4" id="KW-0560">Oxidoreductase</keyword>
<dbReference type="AlphaFoldDB" id="A0A2R6PTA7"/>
<sequence length="487" mass="53263">MNRGRARNDGRDSAPRGRGRSSRSAGRSAHRHSPAGDDGFSSNASFGNKDGRSRPGWQTSPQVSVGNISKQFDHISTSDSPNQRDRHFTGTKDISSGLGKLKLEENSLEAVTPGSTELNCMHVSVSVCASLSAQSDLRDKDLNIWKPKTRQMIDAEMETGSSLSLDCLPAIDNARTRNEPSLVSGSGIKCTPSKKGSQFEPTPQKKNADHLHPGISGSVAVRVPFDICPVKTGKVVMLKAPLLVQNRMKRNEAKRQIEGQNIKVLRSGMLLLKSYISLPDQIKIVKKCRDLGIGFGGFYDPSYRDGGKLHLKMMCLGKNWDPETSTYGDQRPIDGANPPLIPGEFCQLVKGAIQVSHSFLREQSKMPSVEHVLPSMSPSICIVNFYTKTGQLGLHQDKDETAESLKRKLPVVSFSIGDSAKFLFSDKRDPDNADKEVLESGDVLIFGGESRLIFHGVASILADTAPKGLMDETNMLPGRLNLTFREY</sequence>
<evidence type="ECO:0000259" key="8">
    <source>
        <dbReference type="PROSITE" id="PS51471"/>
    </source>
</evidence>
<evidence type="ECO:0000256" key="6">
    <source>
        <dbReference type="PIRSR" id="PIRSR604574-2"/>
    </source>
</evidence>
<feature type="binding site" evidence="6">
    <location>
        <position position="397"/>
    </location>
    <ligand>
        <name>Fe cation</name>
        <dbReference type="ChEBI" id="CHEBI:24875"/>
        <note>catalytic</note>
    </ligand>
</feature>
<evidence type="ECO:0000256" key="1">
    <source>
        <dbReference type="ARBA" id="ARBA00007879"/>
    </source>
</evidence>
<dbReference type="InterPro" id="IPR005123">
    <property type="entry name" value="Oxoglu/Fe-dep_dioxygenase_dom"/>
</dbReference>
<feature type="domain" description="Fe2OG dioxygenase" evidence="8">
    <location>
        <begin position="374"/>
        <end position="487"/>
    </location>
</feature>
<dbReference type="PANTHER" id="PTHR16557">
    <property type="entry name" value="ALKYLATED DNA REPAIR PROTEIN ALKB-RELATED"/>
    <property type="match status" value="1"/>
</dbReference>
<dbReference type="InterPro" id="IPR027450">
    <property type="entry name" value="AlkB-like"/>
</dbReference>
<dbReference type="Gramene" id="PSR96213">
    <property type="protein sequence ID" value="PSR96213"/>
    <property type="gene ID" value="CEY00_Acc22348"/>
</dbReference>
<dbReference type="Gene3D" id="2.60.120.590">
    <property type="entry name" value="Alpha-ketoglutarate-dependent dioxygenase AlkB-like"/>
    <property type="match status" value="1"/>
</dbReference>
<dbReference type="GO" id="GO:0005737">
    <property type="term" value="C:cytoplasm"/>
    <property type="evidence" value="ECO:0007669"/>
    <property type="project" value="TreeGrafter"/>
</dbReference>
<dbReference type="SMR" id="A0A2R6PTA7"/>
<dbReference type="InterPro" id="IPR037151">
    <property type="entry name" value="AlkB-like_sf"/>
</dbReference>
<keyword evidence="2 6" id="KW-0479">Metal-binding</keyword>
<organism evidence="9 10">
    <name type="scientific">Actinidia chinensis var. chinensis</name>
    <name type="common">Chinese soft-hair kiwi</name>
    <dbReference type="NCBI Taxonomy" id="1590841"/>
    <lineage>
        <taxon>Eukaryota</taxon>
        <taxon>Viridiplantae</taxon>
        <taxon>Streptophyta</taxon>
        <taxon>Embryophyta</taxon>
        <taxon>Tracheophyta</taxon>
        <taxon>Spermatophyta</taxon>
        <taxon>Magnoliopsida</taxon>
        <taxon>eudicotyledons</taxon>
        <taxon>Gunneridae</taxon>
        <taxon>Pentapetalae</taxon>
        <taxon>asterids</taxon>
        <taxon>Ericales</taxon>
        <taxon>Actinidiaceae</taxon>
        <taxon>Actinidia</taxon>
    </lineage>
</organism>
<evidence type="ECO:0000256" key="5">
    <source>
        <dbReference type="ARBA" id="ARBA00023004"/>
    </source>
</evidence>
<evidence type="ECO:0000313" key="9">
    <source>
        <dbReference type="EMBL" id="PSR96213.1"/>
    </source>
</evidence>
<feature type="region of interest" description="Disordered" evidence="7">
    <location>
        <begin position="178"/>
        <end position="213"/>
    </location>
</feature>
<dbReference type="STRING" id="1590841.A0A2R6PTA7"/>
<dbReference type="EMBL" id="NKQK01000023">
    <property type="protein sequence ID" value="PSR96213.1"/>
    <property type="molecule type" value="Genomic_DNA"/>
</dbReference>
<comment type="similarity">
    <text evidence="1">Belongs to the alkB family.</text>
</comment>
<name>A0A2R6PTA7_ACTCC</name>
<accession>A0A2R6PTA7</accession>